<comment type="caution">
    <text evidence="2">The sequence shown here is derived from an EMBL/GenBank/DDBJ whole genome shotgun (WGS) entry which is preliminary data.</text>
</comment>
<evidence type="ECO:0000313" key="2">
    <source>
        <dbReference type="EMBL" id="PWY61560.1"/>
    </source>
</evidence>
<organism evidence="2 3">
    <name type="scientific">Aspergillus eucalypticola (strain CBS 122712 / IBT 29274)</name>
    <dbReference type="NCBI Taxonomy" id="1448314"/>
    <lineage>
        <taxon>Eukaryota</taxon>
        <taxon>Fungi</taxon>
        <taxon>Dikarya</taxon>
        <taxon>Ascomycota</taxon>
        <taxon>Pezizomycotina</taxon>
        <taxon>Eurotiomycetes</taxon>
        <taxon>Eurotiomycetidae</taxon>
        <taxon>Eurotiales</taxon>
        <taxon>Aspergillaceae</taxon>
        <taxon>Aspergillus</taxon>
        <taxon>Aspergillus subgen. Circumdati</taxon>
    </lineage>
</organism>
<name>A0A317UNA3_ASPEC</name>
<evidence type="ECO:0000313" key="3">
    <source>
        <dbReference type="Proteomes" id="UP000246171"/>
    </source>
</evidence>
<sequence>MWWSVRQPLFPYKVGHPHMPSTRAARGLRHFCPRSLPVTRPYAPTLRPLCSLSQTAVGRPRRQHPLLCPSTPPPTGQSPPGCAPPSPRRLTVRGVATWRCG</sequence>
<dbReference type="VEuPathDB" id="FungiDB:BO83DRAFT_463814"/>
<proteinExistence type="predicted"/>
<protein>
    <submittedName>
        <fullName evidence="2">Uncharacterized protein</fullName>
    </submittedName>
</protein>
<keyword evidence="3" id="KW-1185">Reference proteome</keyword>
<feature type="non-terminal residue" evidence="2">
    <location>
        <position position="101"/>
    </location>
</feature>
<dbReference type="Proteomes" id="UP000246171">
    <property type="component" value="Unassembled WGS sequence"/>
</dbReference>
<feature type="compositionally biased region" description="Pro residues" evidence="1">
    <location>
        <begin position="70"/>
        <end position="87"/>
    </location>
</feature>
<dbReference type="AlphaFoldDB" id="A0A317UNA3"/>
<gene>
    <name evidence="2" type="ORF">BO83DRAFT_463814</name>
</gene>
<feature type="region of interest" description="Disordered" evidence="1">
    <location>
        <begin position="56"/>
        <end position="89"/>
    </location>
</feature>
<evidence type="ECO:0000256" key="1">
    <source>
        <dbReference type="SAM" id="MobiDB-lite"/>
    </source>
</evidence>
<reference evidence="2" key="1">
    <citation type="submission" date="2016-12" db="EMBL/GenBank/DDBJ databases">
        <title>The genomes of Aspergillus section Nigri reveals drivers in fungal speciation.</title>
        <authorList>
            <consortium name="DOE Joint Genome Institute"/>
            <person name="Vesth T.C."/>
            <person name="Nybo J."/>
            <person name="Theobald S."/>
            <person name="Brandl J."/>
            <person name="Frisvad J.C."/>
            <person name="Nielsen K.F."/>
            <person name="Lyhne E.K."/>
            <person name="Kogle M.E."/>
            <person name="Kuo A."/>
            <person name="Riley R."/>
            <person name="Clum A."/>
            <person name="Nolan M."/>
            <person name="Lipzen A."/>
            <person name="Salamov A."/>
            <person name="Henrissat B."/>
            <person name="Wiebenga A."/>
            <person name="De vries R.P."/>
            <person name="Grigoriev I.V."/>
            <person name="Mortensen U.H."/>
            <person name="Andersen M.R."/>
            <person name="Baker S.E."/>
        </authorList>
    </citation>
    <scope>NUCLEOTIDE SEQUENCE</scope>
    <source>
        <strain evidence="2">CBS 122712</strain>
    </source>
</reference>
<accession>A0A317UNA3</accession>
<dbReference type="GeneID" id="37059330"/>
<dbReference type="EMBL" id="MSFU01000093">
    <property type="protein sequence ID" value="PWY61560.1"/>
    <property type="molecule type" value="Genomic_DNA"/>
</dbReference>
<dbReference type="RefSeq" id="XP_025381719.1">
    <property type="nucleotide sequence ID" value="XM_025537368.1"/>
</dbReference>